<dbReference type="EMBL" id="FOMX01000007">
    <property type="protein sequence ID" value="SFE01060.1"/>
    <property type="molecule type" value="Genomic_DNA"/>
</dbReference>
<keyword evidence="12 14" id="KW-0472">Membrane</keyword>
<keyword evidence="3" id="KW-0444">Lipid biosynthesis</keyword>
<accession>A0A1I1X6V7</accession>
<dbReference type="GO" id="GO:0080132">
    <property type="term" value="F:fatty acid 2-hydroxylase activity"/>
    <property type="evidence" value="ECO:0007669"/>
    <property type="project" value="InterPro"/>
</dbReference>
<dbReference type="STRING" id="54.SAMN02745121_02663"/>
<keyword evidence="13" id="KW-0275">Fatty acid biosynthesis</keyword>
<comment type="cofactor">
    <cofactor evidence="1">
        <name>Zn(2+)</name>
        <dbReference type="ChEBI" id="CHEBI:29105"/>
    </cofactor>
</comment>
<evidence type="ECO:0000256" key="3">
    <source>
        <dbReference type="ARBA" id="ARBA00022516"/>
    </source>
</evidence>
<proteinExistence type="predicted"/>
<keyword evidence="4 14" id="KW-0812">Transmembrane</keyword>
<comment type="subcellular location">
    <subcellularLocation>
        <location evidence="2">Endoplasmic reticulum membrane</location>
        <topology evidence="2">Multi-pass membrane protein</topology>
    </subcellularLocation>
</comment>
<gene>
    <name evidence="16" type="ORF">SAMN02745121_02663</name>
</gene>
<protein>
    <submittedName>
        <fullName evidence="16">Fatty acid hydroxylase superfamily protein</fullName>
    </submittedName>
</protein>
<keyword evidence="6" id="KW-0256">Endoplasmic reticulum</keyword>
<feature type="transmembrane region" description="Helical" evidence="14">
    <location>
        <begin position="118"/>
        <end position="133"/>
    </location>
</feature>
<evidence type="ECO:0000256" key="5">
    <source>
        <dbReference type="ARBA" id="ARBA00022723"/>
    </source>
</evidence>
<evidence type="ECO:0000256" key="12">
    <source>
        <dbReference type="ARBA" id="ARBA00023136"/>
    </source>
</evidence>
<evidence type="ECO:0000256" key="11">
    <source>
        <dbReference type="ARBA" id="ARBA00023098"/>
    </source>
</evidence>
<keyword evidence="10" id="KW-0560">Oxidoreductase</keyword>
<evidence type="ECO:0000256" key="8">
    <source>
        <dbReference type="ARBA" id="ARBA00022833"/>
    </source>
</evidence>
<keyword evidence="5" id="KW-0479">Metal-binding</keyword>
<evidence type="ECO:0000259" key="15">
    <source>
        <dbReference type="Pfam" id="PF04116"/>
    </source>
</evidence>
<dbReference type="GO" id="GO:0016020">
    <property type="term" value="C:membrane"/>
    <property type="evidence" value="ECO:0007669"/>
    <property type="project" value="InterPro"/>
</dbReference>
<reference evidence="17" key="1">
    <citation type="submission" date="2016-10" db="EMBL/GenBank/DDBJ databases">
        <authorList>
            <person name="Varghese N."/>
            <person name="Submissions S."/>
        </authorList>
    </citation>
    <scope>NUCLEOTIDE SEQUENCE [LARGE SCALE GENOMIC DNA]</scope>
    <source>
        <strain evidence="17">ATCC 25963</strain>
    </source>
</reference>
<dbReference type="Pfam" id="PF04116">
    <property type="entry name" value="FA_hydroxylase"/>
    <property type="match status" value="1"/>
</dbReference>
<evidence type="ECO:0000256" key="14">
    <source>
        <dbReference type="SAM" id="Phobius"/>
    </source>
</evidence>
<dbReference type="InterPro" id="IPR006694">
    <property type="entry name" value="Fatty_acid_hydroxylase"/>
</dbReference>
<dbReference type="GO" id="GO:0005506">
    <property type="term" value="F:iron ion binding"/>
    <property type="evidence" value="ECO:0007669"/>
    <property type="project" value="InterPro"/>
</dbReference>
<evidence type="ECO:0000256" key="1">
    <source>
        <dbReference type="ARBA" id="ARBA00001947"/>
    </source>
</evidence>
<dbReference type="Proteomes" id="UP000199400">
    <property type="component" value="Unassembled WGS sequence"/>
</dbReference>
<dbReference type="InterPro" id="IPR014430">
    <property type="entry name" value="Scs7"/>
</dbReference>
<dbReference type="PANTHER" id="PTHR12863">
    <property type="entry name" value="FATTY ACID HYDROXYLASE"/>
    <property type="match status" value="1"/>
</dbReference>
<dbReference type="AlphaFoldDB" id="A0A1I1X6V7"/>
<evidence type="ECO:0000313" key="17">
    <source>
        <dbReference type="Proteomes" id="UP000199400"/>
    </source>
</evidence>
<dbReference type="PANTHER" id="PTHR12863:SF1">
    <property type="entry name" value="FATTY ACID 2-HYDROXYLASE"/>
    <property type="match status" value="1"/>
</dbReference>
<feature type="domain" description="Fatty acid hydroxylase" evidence="15">
    <location>
        <begin position="62"/>
        <end position="204"/>
    </location>
</feature>
<sequence>MTSNEHEPLGGRDGKSPTLGQAARAFFTFHSPRIFAVVWPLLVATRLAVGDFGWADLLVVPILLAAQPFVEWLIHVYILHFKPTTVFGRKFDLQIAKFHRAHHRDPWRLELVFIPRRAGWLGLAMFSAVWFLLAPTPQVALSGVVGSVTMAFLYEWTHYLTHTGYKPRGEFYRRIWRYHRLHHFKNEHYWQGVTTHLGDRILGTMPDHTGVPNSPTCRTLGVEAPTDLPGPP</sequence>
<keyword evidence="17" id="KW-1185">Reference proteome</keyword>
<keyword evidence="11" id="KW-0443">Lipid metabolism</keyword>
<evidence type="ECO:0000256" key="4">
    <source>
        <dbReference type="ARBA" id="ARBA00022692"/>
    </source>
</evidence>
<dbReference type="RefSeq" id="WP_100792913.1">
    <property type="nucleotide sequence ID" value="NZ_FOMX01000007.1"/>
</dbReference>
<evidence type="ECO:0000256" key="9">
    <source>
        <dbReference type="ARBA" id="ARBA00022989"/>
    </source>
</evidence>
<keyword evidence="8" id="KW-0862">Zinc</keyword>
<name>A0A1I1X6V7_9BACT</name>
<keyword evidence="7" id="KW-0276">Fatty acid metabolism</keyword>
<keyword evidence="9 14" id="KW-1133">Transmembrane helix</keyword>
<organism evidence="16 17">
    <name type="scientific">Nannocystis exedens</name>
    <dbReference type="NCBI Taxonomy" id="54"/>
    <lineage>
        <taxon>Bacteria</taxon>
        <taxon>Pseudomonadati</taxon>
        <taxon>Myxococcota</taxon>
        <taxon>Polyangia</taxon>
        <taxon>Nannocystales</taxon>
        <taxon>Nannocystaceae</taxon>
        <taxon>Nannocystis</taxon>
    </lineage>
</organism>
<evidence type="ECO:0000256" key="2">
    <source>
        <dbReference type="ARBA" id="ARBA00004477"/>
    </source>
</evidence>
<dbReference type="GO" id="GO:0006633">
    <property type="term" value="P:fatty acid biosynthetic process"/>
    <property type="evidence" value="ECO:0007669"/>
    <property type="project" value="UniProtKB-KW"/>
</dbReference>
<evidence type="ECO:0000256" key="13">
    <source>
        <dbReference type="ARBA" id="ARBA00023160"/>
    </source>
</evidence>
<evidence type="ECO:0000313" key="16">
    <source>
        <dbReference type="EMBL" id="SFE01060.1"/>
    </source>
</evidence>
<evidence type="ECO:0000256" key="7">
    <source>
        <dbReference type="ARBA" id="ARBA00022832"/>
    </source>
</evidence>
<feature type="transmembrane region" description="Helical" evidence="14">
    <location>
        <begin position="58"/>
        <end position="79"/>
    </location>
</feature>
<evidence type="ECO:0000256" key="6">
    <source>
        <dbReference type="ARBA" id="ARBA00022824"/>
    </source>
</evidence>
<evidence type="ECO:0000256" key="10">
    <source>
        <dbReference type="ARBA" id="ARBA00023002"/>
    </source>
</evidence>